<feature type="domain" description="Large ribosomal subunit protein uL15/eL18" evidence="7">
    <location>
        <begin position="76"/>
        <end position="144"/>
    </location>
</feature>
<organism evidence="8 9">
    <name type="scientific">Botrimarina mediterranea</name>
    <dbReference type="NCBI Taxonomy" id="2528022"/>
    <lineage>
        <taxon>Bacteria</taxon>
        <taxon>Pseudomonadati</taxon>
        <taxon>Planctomycetota</taxon>
        <taxon>Planctomycetia</taxon>
        <taxon>Pirellulales</taxon>
        <taxon>Lacipirellulaceae</taxon>
        <taxon>Botrimarina</taxon>
    </lineage>
</organism>
<dbReference type="GO" id="GO:0003735">
    <property type="term" value="F:structural constituent of ribosome"/>
    <property type="evidence" value="ECO:0007669"/>
    <property type="project" value="InterPro"/>
</dbReference>
<proteinExistence type="inferred from homology"/>
<feature type="region of interest" description="Disordered" evidence="6">
    <location>
        <begin position="12"/>
        <end position="48"/>
    </location>
</feature>
<dbReference type="PROSITE" id="PS00475">
    <property type="entry name" value="RIBOSOMAL_L15"/>
    <property type="match status" value="1"/>
</dbReference>
<evidence type="ECO:0000256" key="4">
    <source>
        <dbReference type="HAMAP-Rule" id="MF_01341"/>
    </source>
</evidence>
<evidence type="ECO:0000256" key="6">
    <source>
        <dbReference type="SAM" id="MobiDB-lite"/>
    </source>
</evidence>
<dbReference type="SUPFAM" id="SSF52080">
    <property type="entry name" value="Ribosomal proteins L15p and L18e"/>
    <property type="match status" value="1"/>
</dbReference>
<dbReference type="Proteomes" id="UP000316426">
    <property type="component" value="Chromosome"/>
</dbReference>
<dbReference type="Gene3D" id="3.100.10.10">
    <property type="match status" value="1"/>
</dbReference>
<evidence type="ECO:0000313" key="9">
    <source>
        <dbReference type="Proteomes" id="UP000316426"/>
    </source>
</evidence>
<keyword evidence="9" id="KW-1185">Reference proteome</keyword>
<dbReference type="KEGG" id="bmei:Spa11_44500"/>
<protein>
    <recommendedName>
        <fullName evidence="4">Large ribosomal subunit protein uL15</fullName>
    </recommendedName>
</protein>
<name>A0A518KEK2_9BACT</name>
<dbReference type="GO" id="GO:0006412">
    <property type="term" value="P:translation"/>
    <property type="evidence" value="ECO:0007669"/>
    <property type="project" value="UniProtKB-UniRule"/>
</dbReference>
<evidence type="ECO:0000256" key="3">
    <source>
        <dbReference type="ARBA" id="ARBA00023274"/>
    </source>
</evidence>
<dbReference type="RefSeq" id="WP_145116683.1">
    <property type="nucleotide sequence ID" value="NZ_CP036349.1"/>
</dbReference>
<dbReference type="NCBIfam" id="TIGR01071">
    <property type="entry name" value="rplO_bact"/>
    <property type="match status" value="1"/>
</dbReference>
<accession>A0A518KEK2</accession>
<gene>
    <name evidence="4 8" type="primary">rplO</name>
    <name evidence="8" type="ORF">Spa11_44500</name>
</gene>
<dbReference type="InterPro" id="IPR005749">
    <property type="entry name" value="Ribosomal_uL15_bac-type"/>
</dbReference>
<feature type="compositionally biased region" description="Gly residues" evidence="6">
    <location>
        <begin position="21"/>
        <end position="37"/>
    </location>
</feature>
<dbReference type="InterPro" id="IPR036227">
    <property type="entry name" value="Ribosomal_uL15/eL18_sf"/>
</dbReference>
<comment type="subunit">
    <text evidence="4">Part of the 50S ribosomal subunit.</text>
</comment>
<evidence type="ECO:0000256" key="2">
    <source>
        <dbReference type="ARBA" id="ARBA00022980"/>
    </source>
</evidence>
<comment type="similarity">
    <text evidence="1 4 5">Belongs to the universal ribosomal protein uL15 family.</text>
</comment>
<dbReference type="HAMAP" id="MF_01341">
    <property type="entry name" value="Ribosomal_uL15"/>
    <property type="match status" value="1"/>
</dbReference>
<dbReference type="AlphaFoldDB" id="A0A518KEK2"/>
<evidence type="ECO:0000256" key="1">
    <source>
        <dbReference type="ARBA" id="ARBA00007320"/>
    </source>
</evidence>
<dbReference type="PANTHER" id="PTHR12934">
    <property type="entry name" value="50S RIBOSOMAL PROTEIN L15"/>
    <property type="match status" value="1"/>
</dbReference>
<evidence type="ECO:0000256" key="5">
    <source>
        <dbReference type="RuleBase" id="RU003888"/>
    </source>
</evidence>
<dbReference type="GO" id="GO:0019843">
    <property type="term" value="F:rRNA binding"/>
    <property type="evidence" value="ECO:0007669"/>
    <property type="project" value="UniProtKB-UniRule"/>
</dbReference>
<evidence type="ECO:0000259" key="7">
    <source>
        <dbReference type="Pfam" id="PF00828"/>
    </source>
</evidence>
<evidence type="ECO:0000313" key="8">
    <source>
        <dbReference type="EMBL" id="QDV76225.1"/>
    </source>
</evidence>
<dbReference type="InterPro" id="IPR021131">
    <property type="entry name" value="Ribosomal_uL15/eL18"/>
</dbReference>
<dbReference type="PANTHER" id="PTHR12934:SF11">
    <property type="entry name" value="LARGE RIBOSOMAL SUBUNIT PROTEIN UL15M"/>
    <property type="match status" value="1"/>
</dbReference>
<dbReference type="GO" id="GO:0022625">
    <property type="term" value="C:cytosolic large ribosomal subunit"/>
    <property type="evidence" value="ECO:0007669"/>
    <property type="project" value="TreeGrafter"/>
</dbReference>
<dbReference type="InterPro" id="IPR030878">
    <property type="entry name" value="Ribosomal_uL15"/>
</dbReference>
<sequence length="173" mass="18533">MILNEVHRGITKNRARKRIGRGPGSGHGKLAGRGRNGAGQRAGSKPHAMFAGGQTRIWQRIPKRGFNNKWAKTVVVVNLGEIDAAFDAGAEVTIEALVAKNVAKGRFDELKVLGDGELTKKVKISAHRFSKSAVEKIEKAGAEMVVVPGPKPVIEKQRAIRAEKKAAAAAKKS</sequence>
<dbReference type="Pfam" id="PF00828">
    <property type="entry name" value="Ribosomal_L27A"/>
    <property type="match status" value="1"/>
</dbReference>
<keyword evidence="4" id="KW-0699">rRNA-binding</keyword>
<dbReference type="EMBL" id="CP036349">
    <property type="protein sequence ID" value="QDV76225.1"/>
    <property type="molecule type" value="Genomic_DNA"/>
</dbReference>
<keyword evidence="3 4" id="KW-0687">Ribonucleoprotein</keyword>
<reference evidence="8 9" key="1">
    <citation type="submission" date="2019-02" db="EMBL/GenBank/DDBJ databases">
        <title>Deep-cultivation of Planctomycetes and their phenomic and genomic characterization uncovers novel biology.</title>
        <authorList>
            <person name="Wiegand S."/>
            <person name="Jogler M."/>
            <person name="Boedeker C."/>
            <person name="Pinto D."/>
            <person name="Vollmers J."/>
            <person name="Rivas-Marin E."/>
            <person name="Kohn T."/>
            <person name="Peeters S.H."/>
            <person name="Heuer A."/>
            <person name="Rast P."/>
            <person name="Oberbeckmann S."/>
            <person name="Bunk B."/>
            <person name="Jeske O."/>
            <person name="Meyerdierks A."/>
            <person name="Storesund J.E."/>
            <person name="Kallscheuer N."/>
            <person name="Luecker S."/>
            <person name="Lage O.M."/>
            <person name="Pohl T."/>
            <person name="Merkel B.J."/>
            <person name="Hornburger P."/>
            <person name="Mueller R.-W."/>
            <person name="Bruemmer F."/>
            <person name="Labrenz M."/>
            <person name="Spormann A.M."/>
            <person name="Op den Camp H."/>
            <person name="Overmann J."/>
            <person name="Amann R."/>
            <person name="Jetten M.S.M."/>
            <person name="Mascher T."/>
            <person name="Medema M.H."/>
            <person name="Devos D.P."/>
            <person name="Kaster A.-K."/>
            <person name="Ovreas L."/>
            <person name="Rohde M."/>
            <person name="Galperin M.Y."/>
            <person name="Jogler C."/>
        </authorList>
    </citation>
    <scope>NUCLEOTIDE SEQUENCE [LARGE SCALE GENOMIC DNA]</scope>
    <source>
        <strain evidence="8 9">Spa11</strain>
    </source>
</reference>
<keyword evidence="4" id="KW-0694">RNA-binding</keyword>
<comment type="function">
    <text evidence="4">Binds to the 23S rRNA.</text>
</comment>
<dbReference type="InterPro" id="IPR001196">
    <property type="entry name" value="Ribosomal_uL15_CS"/>
</dbReference>
<keyword evidence="2 4" id="KW-0689">Ribosomal protein</keyword>